<sequence>MRSDIFPATTFGKWETVMIVEEMEGEGVPKSDAAMSNEAQVEPQEKRGKFE</sequence>
<accession>A0ABV0PG34</accession>
<reference evidence="2 3" key="1">
    <citation type="submission" date="2021-06" db="EMBL/GenBank/DDBJ databases">
        <authorList>
            <person name="Palmer J.M."/>
        </authorList>
    </citation>
    <scope>NUCLEOTIDE SEQUENCE [LARGE SCALE GENOMIC DNA]</scope>
    <source>
        <strain evidence="2 3">GA_2019</strain>
        <tissue evidence="2">Muscle</tissue>
    </source>
</reference>
<feature type="non-terminal residue" evidence="2">
    <location>
        <position position="51"/>
    </location>
</feature>
<dbReference type="Proteomes" id="UP001476798">
    <property type="component" value="Unassembled WGS sequence"/>
</dbReference>
<evidence type="ECO:0000313" key="2">
    <source>
        <dbReference type="EMBL" id="MEQ2182408.1"/>
    </source>
</evidence>
<protein>
    <submittedName>
        <fullName evidence="2">Uncharacterized protein</fullName>
    </submittedName>
</protein>
<keyword evidence="3" id="KW-1185">Reference proteome</keyword>
<comment type="caution">
    <text evidence="2">The sequence shown here is derived from an EMBL/GenBank/DDBJ whole genome shotgun (WGS) entry which is preliminary data.</text>
</comment>
<organism evidence="2 3">
    <name type="scientific">Goodea atripinnis</name>
    <dbReference type="NCBI Taxonomy" id="208336"/>
    <lineage>
        <taxon>Eukaryota</taxon>
        <taxon>Metazoa</taxon>
        <taxon>Chordata</taxon>
        <taxon>Craniata</taxon>
        <taxon>Vertebrata</taxon>
        <taxon>Euteleostomi</taxon>
        <taxon>Actinopterygii</taxon>
        <taxon>Neopterygii</taxon>
        <taxon>Teleostei</taxon>
        <taxon>Neoteleostei</taxon>
        <taxon>Acanthomorphata</taxon>
        <taxon>Ovalentaria</taxon>
        <taxon>Atherinomorphae</taxon>
        <taxon>Cyprinodontiformes</taxon>
        <taxon>Goodeidae</taxon>
        <taxon>Goodea</taxon>
    </lineage>
</organism>
<evidence type="ECO:0000256" key="1">
    <source>
        <dbReference type="SAM" id="MobiDB-lite"/>
    </source>
</evidence>
<name>A0ABV0PG34_9TELE</name>
<evidence type="ECO:0000313" key="3">
    <source>
        <dbReference type="Proteomes" id="UP001476798"/>
    </source>
</evidence>
<proteinExistence type="predicted"/>
<gene>
    <name evidence="2" type="ORF">GOODEAATRI_022000</name>
</gene>
<feature type="region of interest" description="Disordered" evidence="1">
    <location>
        <begin position="27"/>
        <end position="51"/>
    </location>
</feature>
<dbReference type="EMBL" id="JAHRIO010072168">
    <property type="protein sequence ID" value="MEQ2182408.1"/>
    <property type="molecule type" value="Genomic_DNA"/>
</dbReference>